<evidence type="ECO:0000256" key="8">
    <source>
        <dbReference type="ARBA" id="ARBA00046486"/>
    </source>
</evidence>
<comment type="function">
    <text evidence="1">Component of ribonuclease P, a ribonucleoprotein complex that generates mature tRNA molecules by cleaving their 5'-ends.</text>
</comment>
<dbReference type="GO" id="GO:0030677">
    <property type="term" value="C:ribonuclease P complex"/>
    <property type="evidence" value="ECO:0007669"/>
    <property type="project" value="InterPro"/>
</dbReference>
<gene>
    <name evidence="10" type="primary">POP4</name>
    <name evidence="10" type="ORF">BG006_002129</name>
</gene>
<dbReference type="InterPro" id="IPR016848">
    <property type="entry name" value="RNase_P/MRP_Rpp29-subunit"/>
</dbReference>
<dbReference type="InterPro" id="IPR023534">
    <property type="entry name" value="Rof/RNase_P-like"/>
</dbReference>
<dbReference type="GO" id="GO:0005730">
    <property type="term" value="C:nucleolus"/>
    <property type="evidence" value="ECO:0007669"/>
    <property type="project" value="UniProtKB-SubCell"/>
</dbReference>
<reference evidence="10" key="1">
    <citation type="journal article" date="2020" name="Fungal Divers.">
        <title>Resolving the Mortierellaceae phylogeny through synthesis of multi-gene phylogenetics and phylogenomics.</title>
        <authorList>
            <person name="Vandepol N."/>
            <person name="Liber J."/>
            <person name="Desiro A."/>
            <person name="Na H."/>
            <person name="Kennedy M."/>
            <person name="Barry K."/>
            <person name="Grigoriev I.V."/>
            <person name="Miller A.N."/>
            <person name="O'Donnell K."/>
            <person name="Stajich J.E."/>
            <person name="Bonito G."/>
        </authorList>
    </citation>
    <scope>NUCLEOTIDE SEQUENCE</scope>
    <source>
        <strain evidence="10">NVP1</strain>
    </source>
</reference>
<evidence type="ECO:0000313" key="10">
    <source>
        <dbReference type="EMBL" id="KAF9322700.1"/>
    </source>
</evidence>
<dbReference type="EMBL" id="JAAAUY010001474">
    <property type="protein sequence ID" value="KAF9322700.1"/>
    <property type="molecule type" value="Genomic_DNA"/>
</dbReference>
<dbReference type="GO" id="GO:0033204">
    <property type="term" value="F:ribonuclease P RNA binding"/>
    <property type="evidence" value="ECO:0007669"/>
    <property type="project" value="InterPro"/>
</dbReference>
<name>A0A9P5VGE6_9FUNG</name>
<evidence type="ECO:0000256" key="1">
    <source>
        <dbReference type="ARBA" id="ARBA00002435"/>
    </source>
</evidence>
<evidence type="ECO:0000313" key="11">
    <source>
        <dbReference type="Proteomes" id="UP000696485"/>
    </source>
</evidence>
<dbReference type="GO" id="GO:0001682">
    <property type="term" value="P:tRNA 5'-leader removal"/>
    <property type="evidence" value="ECO:0007669"/>
    <property type="project" value="InterPro"/>
</dbReference>
<evidence type="ECO:0000256" key="6">
    <source>
        <dbReference type="ARBA" id="ARBA00022694"/>
    </source>
</evidence>
<comment type="similarity">
    <text evidence="3">Belongs to the eukaryotic/archaeal RNase P protein component 1 family.</text>
</comment>
<dbReference type="InterPro" id="IPR036980">
    <property type="entry name" value="RNase_P/MRP_Rpp29_sf"/>
</dbReference>
<dbReference type="GO" id="GO:0000172">
    <property type="term" value="C:ribonuclease MRP complex"/>
    <property type="evidence" value="ECO:0007669"/>
    <property type="project" value="InterPro"/>
</dbReference>
<feature type="region of interest" description="Disordered" evidence="9">
    <location>
        <begin position="83"/>
        <end position="105"/>
    </location>
</feature>
<accession>A0A9P5VGE6</accession>
<dbReference type="Gene3D" id="2.30.30.210">
    <property type="entry name" value="Ribonuclease P/MRP, subunit p29"/>
    <property type="match status" value="1"/>
</dbReference>
<comment type="subunit">
    <text evidence="8">Component of nuclear RNase P and RNase MRP ribonucleoproteins. RNase P consists of a catalytic RNA moiety and 10 different protein chains; POP1, POP4, POP5, POP7, RPP14, RPP21, RPP25, RPP30, RPP38 and RPP40. Within the RNase P complex, POP1, POP7 and RPP25 form the 'finger' subcomplex, POP5, RPP14, RPP40 and homodimeric RPP30 form the 'palm' subcomplex, and RPP21, POP4 and RPP38 form the 'wrist' subcomplex. All subunits of the RNase P complex interact with the catalytic RNA. Several subunits of RNase P are also part of the RNase MRP complex. RNase MRP consists of a catalytic RNA moiety and about 8 protein subunits; POP1, POP7, RPP25, RPP30, RPP38, RPP40 and possibly also POP4 and POP5.</text>
</comment>
<keyword evidence="5" id="KW-0597">Phosphoprotein</keyword>
<dbReference type="PANTHER" id="PTHR13348:SF0">
    <property type="entry name" value="RIBONUCLEASE P PROTEIN SUBUNIT P29"/>
    <property type="match status" value="1"/>
</dbReference>
<dbReference type="FunFam" id="2.30.30.210:FF:000001">
    <property type="entry name" value="Ribonuclease P protein subunit p29"/>
    <property type="match status" value="1"/>
</dbReference>
<keyword evidence="6" id="KW-0819">tRNA processing</keyword>
<evidence type="ECO:0000256" key="2">
    <source>
        <dbReference type="ARBA" id="ARBA00004604"/>
    </source>
</evidence>
<evidence type="ECO:0000256" key="7">
    <source>
        <dbReference type="ARBA" id="ARBA00023242"/>
    </source>
</evidence>
<dbReference type="PANTHER" id="PTHR13348">
    <property type="entry name" value="RIBONUCLEASE P SUBUNIT P29"/>
    <property type="match status" value="1"/>
</dbReference>
<proteinExistence type="inferred from homology"/>
<dbReference type="AlphaFoldDB" id="A0A9P5VGE6"/>
<evidence type="ECO:0000256" key="3">
    <source>
        <dbReference type="ARBA" id="ARBA00006181"/>
    </source>
</evidence>
<evidence type="ECO:0000256" key="9">
    <source>
        <dbReference type="SAM" id="MobiDB-lite"/>
    </source>
</evidence>
<dbReference type="SMART" id="SM00538">
    <property type="entry name" value="POP4"/>
    <property type="match status" value="1"/>
</dbReference>
<comment type="caution">
    <text evidence="10">The sequence shown here is derived from an EMBL/GenBank/DDBJ whole genome shotgun (WGS) entry which is preliminary data.</text>
</comment>
<evidence type="ECO:0000256" key="5">
    <source>
        <dbReference type="ARBA" id="ARBA00022553"/>
    </source>
</evidence>
<keyword evidence="11" id="KW-1185">Reference proteome</keyword>
<dbReference type="Proteomes" id="UP000696485">
    <property type="component" value="Unassembled WGS sequence"/>
</dbReference>
<protein>
    <recommendedName>
        <fullName evidence="4">Ribonuclease P protein subunit p29</fullName>
    </recommendedName>
</protein>
<keyword evidence="7" id="KW-0539">Nucleus</keyword>
<dbReference type="GO" id="GO:0006364">
    <property type="term" value="P:rRNA processing"/>
    <property type="evidence" value="ECO:0007669"/>
    <property type="project" value="TreeGrafter"/>
</dbReference>
<evidence type="ECO:0000256" key="4">
    <source>
        <dbReference type="ARBA" id="ARBA00016225"/>
    </source>
</evidence>
<organism evidence="10 11">
    <name type="scientific">Podila minutissima</name>
    <dbReference type="NCBI Taxonomy" id="64525"/>
    <lineage>
        <taxon>Eukaryota</taxon>
        <taxon>Fungi</taxon>
        <taxon>Fungi incertae sedis</taxon>
        <taxon>Mucoromycota</taxon>
        <taxon>Mortierellomycotina</taxon>
        <taxon>Mortierellomycetes</taxon>
        <taxon>Mortierellales</taxon>
        <taxon>Mortierellaceae</taxon>
        <taxon>Podila</taxon>
    </lineage>
</organism>
<comment type="subcellular location">
    <subcellularLocation>
        <location evidence="2">Nucleus</location>
        <location evidence="2">Nucleolus</location>
    </subcellularLocation>
</comment>
<dbReference type="SUPFAM" id="SSF101744">
    <property type="entry name" value="Rof/RNase P subunit-like"/>
    <property type="match status" value="1"/>
</dbReference>
<dbReference type="Pfam" id="PF01868">
    <property type="entry name" value="RNase_P-MRP_p29"/>
    <property type="match status" value="1"/>
</dbReference>
<dbReference type="InterPro" id="IPR002730">
    <property type="entry name" value="Rpp29/RNP1"/>
</dbReference>
<sequence length="246" mass="27310">MDSSNNGGNSNGLEKSSLSLYAQLPETLHKSAGIDTDATSVALKDPQGFIPQFVGDAVVEGFEADKVYSAKVKHKVFQLDNPAKEQTAATKEQSKKRKRANKSKALTAKEKRTLHVYDIPLESRKYELFLPLNTLWKGYMSEIFGSTTPTAFTQKLLKADLHGAIITVTRSKCPTYIGATGIVAQETENVFKIITPSNSLRVIPKVNNVFSIPIRNSVFTLHGNQFRYRASQRSTKKFKSRPTIDL</sequence>